<protein>
    <submittedName>
        <fullName evidence="1">Uncharacterized protein</fullName>
    </submittedName>
</protein>
<name>V6M750_9EUKA</name>
<sequence>MDCEIQKIAQLLNPAQLDLSAEIVKHTESRMAQLVFENAVLRDDIADLLREKARLVRGIQGSQESGQQGGWTIAGTQASTDIPGEVDCLQHALGSLGWAQFDAGVLRSFRLQRSIDHMLGRESAGPVHSLEDIAAFCRVE</sequence>
<dbReference type="EMBL" id="KI545953">
    <property type="protein sequence ID" value="EST49249.1"/>
    <property type="molecule type" value="Genomic_DNA"/>
</dbReference>
<accession>V6M750</accession>
<proteinExistence type="predicted"/>
<reference evidence="2" key="2">
    <citation type="submission" date="2020-12" db="EMBL/GenBank/DDBJ databases">
        <title>New Spironucleus salmonicida genome in near-complete chromosomes.</title>
        <authorList>
            <person name="Xu F."/>
            <person name="Kurt Z."/>
            <person name="Jimenez-Gonzalez A."/>
            <person name="Astvaldsson A."/>
            <person name="Andersson J.O."/>
            <person name="Svard S.G."/>
        </authorList>
    </citation>
    <scope>NUCLEOTIDE SEQUENCE</scope>
    <source>
        <strain evidence="2">ATCC 50377</strain>
    </source>
</reference>
<dbReference type="VEuPathDB" id="GiardiaDB:SS50377_26780"/>
<dbReference type="Proteomes" id="UP000018208">
    <property type="component" value="Unassembled WGS sequence"/>
</dbReference>
<dbReference type="AlphaFoldDB" id="V6M750"/>
<gene>
    <name evidence="1" type="ORF">SS50377_10469</name>
    <name evidence="2" type="ORF">SS50377_26780</name>
</gene>
<evidence type="ECO:0000313" key="1">
    <source>
        <dbReference type="EMBL" id="EST49249.1"/>
    </source>
</evidence>
<reference evidence="1 2" key="1">
    <citation type="journal article" date="2014" name="PLoS Genet.">
        <title>The Genome of Spironucleus salmonicida Highlights a Fish Pathogen Adapted to Fluctuating Environments.</title>
        <authorList>
            <person name="Xu F."/>
            <person name="Jerlstrom-Hultqvist J."/>
            <person name="Einarsson E."/>
            <person name="Astvaldsson A."/>
            <person name="Svard S.G."/>
            <person name="Andersson J.O."/>
        </authorList>
    </citation>
    <scope>NUCLEOTIDE SEQUENCE</scope>
    <source>
        <strain evidence="2">ATCC 50377</strain>
    </source>
</reference>
<dbReference type="EMBL" id="AUWU02000007">
    <property type="protein sequence ID" value="KAH0570500.1"/>
    <property type="molecule type" value="Genomic_DNA"/>
</dbReference>
<evidence type="ECO:0000313" key="3">
    <source>
        <dbReference type="Proteomes" id="UP000018208"/>
    </source>
</evidence>
<organism evidence="1">
    <name type="scientific">Spironucleus salmonicida</name>
    <dbReference type="NCBI Taxonomy" id="348837"/>
    <lineage>
        <taxon>Eukaryota</taxon>
        <taxon>Metamonada</taxon>
        <taxon>Diplomonadida</taxon>
        <taxon>Hexamitidae</taxon>
        <taxon>Hexamitinae</taxon>
        <taxon>Spironucleus</taxon>
    </lineage>
</organism>
<evidence type="ECO:0000313" key="2">
    <source>
        <dbReference type="EMBL" id="KAH0570500.1"/>
    </source>
</evidence>
<keyword evidence="3" id="KW-1185">Reference proteome</keyword>